<name>A0A8X7N456_9BASI</name>
<protein>
    <submittedName>
        <fullName evidence="2">Uncharacterized protein</fullName>
    </submittedName>
</protein>
<proteinExistence type="predicted"/>
<accession>A0A8X7N456</accession>
<feature type="compositionally biased region" description="Acidic residues" evidence="1">
    <location>
        <begin position="319"/>
        <end position="330"/>
    </location>
</feature>
<reference evidence="2" key="1">
    <citation type="submission" date="2016-04" db="EMBL/GenBank/DDBJ databases">
        <authorList>
            <person name="Nguyen H.D."/>
            <person name="Samba Siva P."/>
            <person name="Cullis J."/>
            <person name="Levesque C.A."/>
            <person name="Hambleton S."/>
        </authorList>
    </citation>
    <scope>NUCLEOTIDE SEQUENCE</scope>
    <source>
        <strain evidence="2">DAOMC 236422</strain>
    </source>
</reference>
<feature type="compositionally biased region" description="Low complexity" evidence="1">
    <location>
        <begin position="493"/>
        <end position="505"/>
    </location>
</feature>
<feature type="compositionally biased region" description="Polar residues" evidence="1">
    <location>
        <begin position="337"/>
        <end position="358"/>
    </location>
</feature>
<dbReference type="Proteomes" id="UP000078113">
    <property type="component" value="Unassembled WGS sequence"/>
</dbReference>
<feature type="compositionally biased region" description="Polar residues" evidence="1">
    <location>
        <begin position="211"/>
        <end position="224"/>
    </location>
</feature>
<feature type="region of interest" description="Disordered" evidence="1">
    <location>
        <begin position="118"/>
        <end position="157"/>
    </location>
</feature>
<comment type="caution">
    <text evidence="2">The sequence shown here is derived from an EMBL/GenBank/DDBJ whole genome shotgun (WGS) entry which is preliminary data.</text>
</comment>
<feature type="region of interest" description="Disordered" evidence="1">
    <location>
        <begin position="1"/>
        <end position="30"/>
    </location>
</feature>
<gene>
    <name evidence="2" type="ORF">A4X09_0g5603</name>
</gene>
<feature type="region of interest" description="Disordered" evidence="1">
    <location>
        <begin position="478"/>
        <end position="518"/>
    </location>
</feature>
<organism evidence="2 3">
    <name type="scientific">Tilletia walkeri</name>
    <dbReference type="NCBI Taxonomy" id="117179"/>
    <lineage>
        <taxon>Eukaryota</taxon>
        <taxon>Fungi</taxon>
        <taxon>Dikarya</taxon>
        <taxon>Basidiomycota</taxon>
        <taxon>Ustilaginomycotina</taxon>
        <taxon>Exobasidiomycetes</taxon>
        <taxon>Tilletiales</taxon>
        <taxon>Tilletiaceae</taxon>
        <taxon>Tilletia</taxon>
    </lineage>
</organism>
<keyword evidence="3" id="KW-1185">Reference proteome</keyword>
<dbReference type="EMBL" id="LWDG02000298">
    <property type="protein sequence ID" value="KAE8266746.1"/>
    <property type="molecule type" value="Genomic_DNA"/>
</dbReference>
<feature type="compositionally biased region" description="Basic and acidic residues" evidence="1">
    <location>
        <begin position="298"/>
        <end position="318"/>
    </location>
</feature>
<reference evidence="2" key="2">
    <citation type="journal article" date="2019" name="IMA Fungus">
        <title>Genome sequencing and comparison of five Tilletia species to identify candidate genes for the detection of regulated species infecting wheat.</title>
        <authorList>
            <person name="Nguyen H.D.T."/>
            <person name="Sultana T."/>
            <person name="Kesanakurti P."/>
            <person name="Hambleton S."/>
        </authorList>
    </citation>
    <scope>NUCLEOTIDE SEQUENCE</scope>
    <source>
        <strain evidence="2">DAOMC 236422</strain>
    </source>
</reference>
<evidence type="ECO:0000313" key="2">
    <source>
        <dbReference type="EMBL" id="KAE8266746.1"/>
    </source>
</evidence>
<feature type="compositionally biased region" description="Polar residues" evidence="1">
    <location>
        <begin position="137"/>
        <end position="156"/>
    </location>
</feature>
<feature type="region of interest" description="Disordered" evidence="1">
    <location>
        <begin position="207"/>
        <end position="227"/>
    </location>
</feature>
<dbReference type="AlphaFoldDB" id="A0A8X7N456"/>
<evidence type="ECO:0000313" key="3">
    <source>
        <dbReference type="Proteomes" id="UP000078113"/>
    </source>
</evidence>
<feature type="compositionally biased region" description="Low complexity" evidence="1">
    <location>
        <begin position="7"/>
        <end position="18"/>
    </location>
</feature>
<evidence type="ECO:0000256" key="1">
    <source>
        <dbReference type="SAM" id="MobiDB-lite"/>
    </source>
</evidence>
<feature type="compositionally biased region" description="Polar residues" evidence="1">
    <location>
        <begin position="425"/>
        <end position="443"/>
    </location>
</feature>
<feature type="region of interest" description="Disordered" evidence="1">
    <location>
        <begin position="256"/>
        <end position="447"/>
    </location>
</feature>
<feature type="compositionally biased region" description="Low complexity" evidence="1">
    <location>
        <begin position="270"/>
        <end position="280"/>
    </location>
</feature>
<sequence length="632" mass="68578">MAVKNTSSVGGSASGHASYPPPMRTTLPASTLAPTSSFLIHTETDSLHDLRLQVSIEPPPSASKQQPLRPLYFRERELTEHGEIVDYLIDASTAHVPWSIHKPARGWYLRLRSPALPRGTALPFRPPPKSEERRQPAETTPGSSHLQPVNAESSRSPLLISVPTRVHLPSLQRTRETIDQVLLLEPQPNTRPTTHEHLAEISLADGARLPPTSTQPHNRSSSASFLRLPHGRTLSGAHKKDDELPDDDDLARTPTIIAEDYTPDVSAEGSATATSTSRSTPLIGHGHTRRRSGGSGSHRVEVRKVSNEPREALLRERVDEEGEDEEEEEEGRGKLKLQTSHLGPSTDRLSPNDASASSWGRDVLGSAGGGKGAHSYNADRPYSPTEPSAAEHPLEQDELGSEGNQSADVMARKRKDQNAGGKGQTNGETSGPASQSGPTSTRPRQLIGGKTAPMLCHFVLLDGVDAASYETRLPYLPSSARRREAEGNPGVNPSTPTPNSTSAPATDPPTTPPAASTGIDSLRRRWANWAWSKLPTSIRPGALPLDTSHDFSLHWTNPPGIKIGTSIEVLRFRDLEGWSIFSSWNAQRRGRLVMQEEAVRALGLDRAFWVAVALAYLDFLEGRDSYNAACEG</sequence>